<dbReference type="Gene3D" id="3.40.630.30">
    <property type="match status" value="1"/>
</dbReference>
<dbReference type="Gene3D" id="3.40.630.110">
    <property type="entry name" value="GNAT acetyltransferase-like"/>
    <property type="match status" value="1"/>
</dbReference>
<dbReference type="InterPro" id="IPR027365">
    <property type="entry name" value="GNAT_acetyltra_YdfB-like"/>
</dbReference>
<sequence>MGVVELKDPSVLHTLFAGWEETIIWSCLGGVMGRAYADDSIAPSSGQVVLGDFSLFSGVPNEELIRNKPKGRESDFIIMVPRDEAWADKIEEVWQTKAKKVIRYAIKKTDKGFQKEKLEKIANGLTEPFTLHMIDEEIYHKIMAESWSRDMCSQFEDYEDYNARGLGVAALVHGQVVSGASSYSVYPGGIEIEIDTKSDYRRRGAALACGARLILECLKRGIYPSWDAQNPGSVALAKKLGYEPDHEYIAYEISGY</sequence>
<comment type="caution">
    <text evidence="2">The sequence shown here is derived from an EMBL/GenBank/DDBJ whole genome shotgun (WGS) entry which is preliminary data.</text>
</comment>
<keyword evidence="2" id="KW-0808">Transferase</keyword>
<dbReference type="Proteomes" id="UP000284277">
    <property type="component" value="Unassembled WGS sequence"/>
</dbReference>
<dbReference type="AlphaFoldDB" id="A0A419SYU4"/>
<evidence type="ECO:0000313" key="2">
    <source>
        <dbReference type="EMBL" id="RKD30329.1"/>
    </source>
</evidence>
<organism evidence="2 3">
    <name type="scientific">Lacrimispora algidixylanolytica</name>
    <dbReference type="NCBI Taxonomy" id="94868"/>
    <lineage>
        <taxon>Bacteria</taxon>
        <taxon>Bacillati</taxon>
        <taxon>Bacillota</taxon>
        <taxon>Clostridia</taxon>
        <taxon>Lachnospirales</taxon>
        <taxon>Lachnospiraceae</taxon>
        <taxon>Lacrimispora</taxon>
    </lineage>
</organism>
<dbReference type="PROSITE" id="PS51186">
    <property type="entry name" value="GNAT"/>
    <property type="match status" value="1"/>
</dbReference>
<feature type="domain" description="N-acetyltransferase" evidence="1">
    <location>
        <begin position="124"/>
        <end position="256"/>
    </location>
</feature>
<evidence type="ECO:0000259" key="1">
    <source>
        <dbReference type="PROSITE" id="PS51186"/>
    </source>
</evidence>
<dbReference type="SUPFAM" id="SSF55729">
    <property type="entry name" value="Acyl-CoA N-acyltransferases (Nat)"/>
    <property type="match status" value="1"/>
</dbReference>
<name>A0A419SYU4_9FIRM</name>
<evidence type="ECO:0000313" key="3">
    <source>
        <dbReference type="Proteomes" id="UP000284277"/>
    </source>
</evidence>
<dbReference type="InterPro" id="IPR042573">
    <property type="entry name" value="GNAT_acetyltra_N"/>
</dbReference>
<dbReference type="Pfam" id="PF12746">
    <property type="entry name" value="GNAT_acetyltran"/>
    <property type="match status" value="1"/>
</dbReference>
<gene>
    <name evidence="2" type="ORF">BET01_06975</name>
</gene>
<proteinExistence type="predicted"/>
<dbReference type="PANTHER" id="PTHR31143:SF2">
    <property type="entry name" value="FR47-LIKE DOMAIN-CONTAINING PROTEIN-RELATED"/>
    <property type="match status" value="1"/>
</dbReference>
<keyword evidence="3" id="KW-1185">Reference proteome</keyword>
<dbReference type="EMBL" id="MCIA01000031">
    <property type="protein sequence ID" value="RKD30329.1"/>
    <property type="molecule type" value="Genomic_DNA"/>
</dbReference>
<reference evidence="2 3" key="1">
    <citation type="submission" date="2016-08" db="EMBL/GenBank/DDBJ databases">
        <title>A new outlook on sporulation: Clostridium algidixylanolyticum.</title>
        <authorList>
            <person name="Poppleton D.I."/>
            <person name="Gribaldo S."/>
        </authorList>
    </citation>
    <scope>NUCLEOTIDE SEQUENCE [LARGE SCALE GENOMIC DNA]</scope>
    <source>
        <strain evidence="2 3">SPL73</strain>
    </source>
</reference>
<dbReference type="GO" id="GO:0016747">
    <property type="term" value="F:acyltransferase activity, transferring groups other than amino-acyl groups"/>
    <property type="evidence" value="ECO:0007669"/>
    <property type="project" value="InterPro"/>
</dbReference>
<dbReference type="OrthoDB" id="7054616at2"/>
<accession>A0A419SYU4</accession>
<dbReference type="InterPro" id="IPR016181">
    <property type="entry name" value="Acyl_CoA_acyltransferase"/>
</dbReference>
<protein>
    <submittedName>
        <fullName evidence="2">GNAT family N-acetyltransferase</fullName>
    </submittedName>
</protein>
<dbReference type="PANTHER" id="PTHR31143">
    <property type="match status" value="1"/>
</dbReference>
<dbReference type="InterPro" id="IPR000182">
    <property type="entry name" value="GNAT_dom"/>
</dbReference>